<dbReference type="InterPro" id="IPR041588">
    <property type="entry name" value="Integrase_H2C2"/>
</dbReference>
<dbReference type="Proteomes" id="UP001627154">
    <property type="component" value="Unassembled WGS sequence"/>
</dbReference>
<feature type="domain" description="Integrase zinc-binding" evidence="1">
    <location>
        <begin position="209"/>
        <end position="259"/>
    </location>
</feature>
<dbReference type="PANTHER" id="PTHR47331">
    <property type="entry name" value="PHD-TYPE DOMAIN-CONTAINING PROTEIN"/>
    <property type="match status" value="1"/>
</dbReference>
<reference evidence="2 3" key="1">
    <citation type="journal article" date="2024" name="bioRxiv">
        <title>A reference genome for Trichogramma kaykai: A tiny desert-dwelling parasitoid wasp with competing sex-ratio distorters.</title>
        <authorList>
            <person name="Culotta J."/>
            <person name="Lindsey A.R."/>
        </authorList>
    </citation>
    <scope>NUCLEOTIDE SEQUENCE [LARGE SCALE GENOMIC DNA]</scope>
    <source>
        <strain evidence="2 3">KSX58</strain>
    </source>
</reference>
<dbReference type="AlphaFoldDB" id="A0ABD2WLN3"/>
<evidence type="ECO:0000259" key="1">
    <source>
        <dbReference type="Pfam" id="PF17921"/>
    </source>
</evidence>
<protein>
    <recommendedName>
        <fullName evidence="1">Integrase zinc-binding domain-containing protein</fullName>
    </recommendedName>
</protein>
<evidence type="ECO:0000313" key="3">
    <source>
        <dbReference type="Proteomes" id="UP001627154"/>
    </source>
</evidence>
<proteinExistence type="predicted"/>
<dbReference type="Pfam" id="PF17921">
    <property type="entry name" value="Integrase_H2C2"/>
    <property type="match status" value="1"/>
</dbReference>
<accession>A0ABD2WLN3</accession>
<keyword evidence="3" id="KW-1185">Reference proteome</keyword>
<gene>
    <name evidence="2" type="ORF">TKK_011691</name>
</gene>
<sequence>MVDNYVHQIQELVPSHIWRHVPSADNPADIASRGSDADQLIAHSSWLEGPQWLKAPTESWPTTCDIAHAPAVETSASCLLTRGSNEVNFDHLSKFSDLNRLLRHLVRLRRWIRFRLGRETTSRVLQPMTREELDIAFAACVRYSQERSFQSDMARLAKSEPVSSKRSLATLDPFLCPQGVLRVGGRLHFAALSFDRRHPPILEASCPLAGLIIRWAHIRSLHGGFRVTFTQAMQRAWLIRGSRHVRRYVRQCLVCVAYRARPANQMMASLPPERVTPCRAFERTGLDYAGPFAVSPSRGRGIRVAKA</sequence>
<organism evidence="2 3">
    <name type="scientific">Trichogramma kaykai</name>
    <dbReference type="NCBI Taxonomy" id="54128"/>
    <lineage>
        <taxon>Eukaryota</taxon>
        <taxon>Metazoa</taxon>
        <taxon>Ecdysozoa</taxon>
        <taxon>Arthropoda</taxon>
        <taxon>Hexapoda</taxon>
        <taxon>Insecta</taxon>
        <taxon>Pterygota</taxon>
        <taxon>Neoptera</taxon>
        <taxon>Endopterygota</taxon>
        <taxon>Hymenoptera</taxon>
        <taxon>Apocrita</taxon>
        <taxon>Proctotrupomorpha</taxon>
        <taxon>Chalcidoidea</taxon>
        <taxon>Trichogrammatidae</taxon>
        <taxon>Trichogramma</taxon>
    </lineage>
</organism>
<comment type="caution">
    <text evidence="2">The sequence shown here is derived from an EMBL/GenBank/DDBJ whole genome shotgun (WGS) entry which is preliminary data.</text>
</comment>
<evidence type="ECO:0000313" key="2">
    <source>
        <dbReference type="EMBL" id="KAL3394021.1"/>
    </source>
</evidence>
<name>A0ABD2WLN3_9HYME</name>
<dbReference type="EMBL" id="JBJJXI010000094">
    <property type="protein sequence ID" value="KAL3394021.1"/>
    <property type="molecule type" value="Genomic_DNA"/>
</dbReference>